<feature type="region of interest" description="Disordered" evidence="1">
    <location>
        <begin position="157"/>
        <end position="189"/>
    </location>
</feature>
<feature type="region of interest" description="Disordered" evidence="1">
    <location>
        <begin position="299"/>
        <end position="399"/>
    </location>
</feature>
<comment type="caution">
    <text evidence="2">The sequence shown here is derived from an EMBL/GenBank/DDBJ whole genome shotgun (WGS) entry which is preliminary data.</text>
</comment>
<dbReference type="EMBL" id="JASNQZ010000010">
    <property type="protein sequence ID" value="KAL0952250.1"/>
    <property type="molecule type" value="Genomic_DNA"/>
</dbReference>
<keyword evidence="3" id="KW-1185">Reference proteome</keyword>
<organism evidence="2 3">
    <name type="scientific">Hohenbuehelia grisea</name>
    <dbReference type="NCBI Taxonomy" id="104357"/>
    <lineage>
        <taxon>Eukaryota</taxon>
        <taxon>Fungi</taxon>
        <taxon>Dikarya</taxon>
        <taxon>Basidiomycota</taxon>
        <taxon>Agaricomycotina</taxon>
        <taxon>Agaricomycetes</taxon>
        <taxon>Agaricomycetidae</taxon>
        <taxon>Agaricales</taxon>
        <taxon>Pleurotineae</taxon>
        <taxon>Pleurotaceae</taxon>
        <taxon>Hohenbuehelia</taxon>
    </lineage>
</organism>
<gene>
    <name evidence="2" type="ORF">HGRIS_006540</name>
</gene>
<accession>A0ABR3J999</accession>
<feature type="compositionally biased region" description="Pro residues" evidence="1">
    <location>
        <begin position="370"/>
        <end position="397"/>
    </location>
</feature>
<feature type="compositionally biased region" description="Low complexity" evidence="1">
    <location>
        <begin position="33"/>
        <end position="63"/>
    </location>
</feature>
<feature type="compositionally biased region" description="Low complexity" evidence="1">
    <location>
        <begin position="73"/>
        <end position="92"/>
    </location>
</feature>
<evidence type="ECO:0000256" key="1">
    <source>
        <dbReference type="SAM" id="MobiDB-lite"/>
    </source>
</evidence>
<feature type="region of interest" description="Disordered" evidence="1">
    <location>
        <begin position="505"/>
        <end position="580"/>
    </location>
</feature>
<proteinExistence type="predicted"/>
<name>A0ABR3J999_9AGAR</name>
<protein>
    <submittedName>
        <fullName evidence="2">Uncharacterized protein</fullName>
    </submittedName>
</protein>
<feature type="compositionally biased region" description="Basic and acidic residues" evidence="1">
    <location>
        <begin position="324"/>
        <end position="341"/>
    </location>
</feature>
<dbReference type="Proteomes" id="UP001556367">
    <property type="component" value="Unassembled WGS sequence"/>
</dbReference>
<feature type="compositionally biased region" description="Low complexity" evidence="1">
    <location>
        <begin position="516"/>
        <end position="546"/>
    </location>
</feature>
<evidence type="ECO:0000313" key="3">
    <source>
        <dbReference type="Proteomes" id="UP001556367"/>
    </source>
</evidence>
<feature type="region of interest" description="Disordered" evidence="1">
    <location>
        <begin position="631"/>
        <end position="675"/>
    </location>
</feature>
<sequence>MVSYLSSHHSDAYSLLGSPFPEERDLEPLQEWTEPSSPSPTTTWSSELSSSSPYSSSSKSLPITPSPIPTPTPRSVSRSPDSTSITSSSTSSVATARPRLTLPNLQPALDALRDQLNGRWDQRLDKILDGLRDQRPAAPDNTRLLERVDRIENLLQQLLQQPRSRPPPDILRDEGLPESDDYESTSSDGTLRRFRDLLNEFNGDRVGNGVAQPCRRCPGPLGTNMYNDVVRASRCPDIIIILSIPISSLLCPMDLVRLSLNRAPIQMPVPQTAGPSLAQQLEEILSSGMNVAAPTVQAPPPLVPFSNQPAGHRPRSPSPVSLRDILDRRPGTEPPFHRDYPDWPARPPRVRRRPRQPQFSQATSDVSGPPVVPGPFPPAGGPTTHGPPPARPPPPPVELVIPGAGIPPLPIVSRNAGYLAPGELHICRCRWTAVVQLPPGFENLAEILRENRLAQLATVDQQRELMRYMRGLNEWLERDVHDRQAELRGVFARVEQLANYVRNVGEGVAQRPGEPPSMSSESSSSEEGGPPFPQPMMGMPQPQTGPGFPPPGFVQGQPGGHAPVIPPLYPDRTPQPGYSPVIPGMPAPIVVNQPGPVITDLSGYPPLGGPGPMPMPIQPGRHEEPFFIPPSHLSLPRNTVHHVPPPGGQPGPTIIRVDASDASTSVTSSDRRTPL</sequence>
<reference evidence="3" key="1">
    <citation type="submission" date="2024-06" db="EMBL/GenBank/DDBJ databases">
        <title>Multi-omics analyses provide insights into the biosynthesis of the anticancer antibiotic pleurotin in Hohenbuehelia grisea.</title>
        <authorList>
            <person name="Weaver J.A."/>
            <person name="Alberti F."/>
        </authorList>
    </citation>
    <scope>NUCLEOTIDE SEQUENCE [LARGE SCALE GENOMIC DNA]</scope>
    <source>
        <strain evidence="3">T-177</strain>
    </source>
</reference>
<feature type="region of interest" description="Disordered" evidence="1">
    <location>
        <begin position="1"/>
        <end position="99"/>
    </location>
</feature>
<evidence type="ECO:0000313" key="2">
    <source>
        <dbReference type="EMBL" id="KAL0952250.1"/>
    </source>
</evidence>